<name>A0ABR2IS49_9PEZI</name>
<protein>
    <submittedName>
        <fullName evidence="1">Uncharacterized protein</fullName>
    </submittedName>
</protein>
<proteinExistence type="predicted"/>
<gene>
    <name evidence="1" type="ORF">PGQ11_006251</name>
</gene>
<keyword evidence="2" id="KW-1185">Reference proteome</keyword>
<evidence type="ECO:0000313" key="2">
    <source>
        <dbReference type="Proteomes" id="UP001390339"/>
    </source>
</evidence>
<accession>A0ABR2IS49</accession>
<organism evidence="1 2">
    <name type="scientific">Apiospora arundinis</name>
    <dbReference type="NCBI Taxonomy" id="335852"/>
    <lineage>
        <taxon>Eukaryota</taxon>
        <taxon>Fungi</taxon>
        <taxon>Dikarya</taxon>
        <taxon>Ascomycota</taxon>
        <taxon>Pezizomycotina</taxon>
        <taxon>Sordariomycetes</taxon>
        <taxon>Xylariomycetidae</taxon>
        <taxon>Amphisphaeriales</taxon>
        <taxon>Apiosporaceae</taxon>
        <taxon>Apiospora</taxon>
    </lineage>
</organism>
<reference evidence="1 2" key="1">
    <citation type="journal article" date="2024" name="IMA Fungus">
        <title>Apiospora arundinis, a panoply of carbohydrate-active enzymes and secondary metabolites.</title>
        <authorList>
            <person name="Sorensen T."/>
            <person name="Petersen C."/>
            <person name="Muurmann A.T."/>
            <person name="Christiansen J.V."/>
            <person name="Brundto M.L."/>
            <person name="Overgaard C.K."/>
            <person name="Boysen A.T."/>
            <person name="Wollenberg R.D."/>
            <person name="Larsen T.O."/>
            <person name="Sorensen J.L."/>
            <person name="Nielsen K.L."/>
            <person name="Sondergaard T.E."/>
        </authorList>
    </citation>
    <scope>NUCLEOTIDE SEQUENCE [LARGE SCALE GENOMIC DNA]</scope>
    <source>
        <strain evidence="1 2">AAU 773</strain>
    </source>
</reference>
<sequence>MDGNDAIGINVTSKRSQMVVSPKFLYMGRGRPYADGGPIILVLWLAEVLDEPDLYPIEGRFWQGQLGRKPPKGLITGENSTRLYCQSVGQV</sequence>
<comment type="caution">
    <text evidence="1">The sequence shown here is derived from an EMBL/GenBank/DDBJ whole genome shotgun (WGS) entry which is preliminary data.</text>
</comment>
<dbReference type="Proteomes" id="UP001390339">
    <property type="component" value="Unassembled WGS sequence"/>
</dbReference>
<evidence type="ECO:0000313" key="1">
    <source>
        <dbReference type="EMBL" id="KAK8867673.1"/>
    </source>
</evidence>
<dbReference type="EMBL" id="JAPCWZ010000004">
    <property type="protein sequence ID" value="KAK8867673.1"/>
    <property type="molecule type" value="Genomic_DNA"/>
</dbReference>